<dbReference type="InterPro" id="IPR013815">
    <property type="entry name" value="ATP_grasp_subdomain_1"/>
</dbReference>
<organism evidence="4 5">
    <name type="scientific">Novosphingobium anseongense</name>
    <dbReference type="NCBI Taxonomy" id="3133436"/>
    <lineage>
        <taxon>Bacteria</taxon>
        <taxon>Pseudomonadati</taxon>
        <taxon>Pseudomonadota</taxon>
        <taxon>Alphaproteobacteria</taxon>
        <taxon>Sphingomonadales</taxon>
        <taxon>Sphingomonadaceae</taxon>
        <taxon>Novosphingobium</taxon>
    </lineage>
</organism>
<dbReference type="PANTHER" id="PTHR42793:SF1">
    <property type="entry name" value="PEPTIDYL-LYSINE N-ACETYLTRANSFERASE PATZ"/>
    <property type="match status" value="1"/>
</dbReference>
<dbReference type="RefSeq" id="WP_339585289.1">
    <property type="nucleotide sequence ID" value="NZ_JBBHJZ010000001.1"/>
</dbReference>
<dbReference type="SMART" id="SM00881">
    <property type="entry name" value="CoA_binding"/>
    <property type="match status" value="1"/>
</dbReference>
<gene>
    <name evidence="4" type="ORF">WG901_01680</name>
</gene>
<feature type="domain" description="ATP-grasp" evidence="3">
    <location>
        <begin position="493"/>
        <end position="544"/>
    </location>
</feature>
<protein>
    <submittedName>
        <fullName evidence="4">Acetate--CoA ligase family protein</fullName>
    </submittedName>
</protein>
<dbReference type="SUPFAM" id="SSF56059">
    <property type="entry name" value="Glutathione synthetase ATP-binding domain-like"/>
    <property type="match status" value="1"/>
</dbReference>
<evidence type="ECO:0000256" key="1">
    <source>
        <dbReference type="ARBA" id="ARBA00022532"/>
    </source>
</evidence>
<keyword evidence="4" id="KW-0436">Ligase</keyword>
<evidence type="ECO:0000256" key="2">
    <source>
        <dbReference type="PROSITE-ProRule" id="PRU00409"/>
    </source>
</evidence>
<dbReference type="Gene3D" id="3.30.470.20">
    <property type="entry name" value="ATP-grasp fold, B domain"/>
    <property type="match status" value="1"/>
</dbReference>
<evidence type="ECO:0000259" key="3">
    <source>
        <dbReference type="PROSITE" id="PS50975"/>
    </source>
</evidence>
<keyword evidence="5" id="KW-1185">Reference proteome</keyword>
<dbReference type="SUPFAM" id="SSF51735">
    <property type="entry name" value="NAD(P)-binding Rossmann-fold domains"/>
    <property type="match status" value="1"/>
</dbReference>
<accession>A0ABU8RQH2</accession>
<dbReference type="SUPFAM" id="SSF52210">
    <property type="entry name" value="Succinyl-CoA synthetase domains"/>
    <property type="match status" value="2"/>
</dbReference>
<dbReference type="InterPro" id="IPR036291">
    <property type="entry name" value="NAD(P)-bd_dom_sf"/>
</dbReference>
<dbReference type="Gene3D" id="3.40.50.261">
    <property type="entry name" value="Succinyl-CoA synthetase domains"/>
    <property type="match status" value="2"/>
</dbReference>
<keyword evidence="2" id="KW-0067">ATP-binding</keyword>
<name>A0ABU8RQH2_9SPHN</name>
<dbReference type="Gene3D" id="3.30.1490.20">
    <property type="entry name" value="ATP-grasp fold, A domain"/>
    <property type="match status" value="1"/>
</dbReference>
<dbReference type="InterPro" id="IPR011761">
    <property type="entry name" value="ATP-grasp"/>
</dbReference>
<proteinExistence type="predicted"/>
<dbReference type="EMBL" id="JBBHJZ010000001">
    <property type="protein sequence ID" value="MEJ5975330.1"/>
    <property type="molecule type" value="Genomic_DNA"/>
</dbReference>
<comment type="caution">
    <text evidence="4">The sequence shown here is derived from an EMBL/GenBank/DDBJ whole genome shotgun (WGS) entry which is preliminary data.</text>
</comment>
<dbReference type="Pfam" id="PF13607">
    <property type="entry name" value="Succ_CoA_lig"/>
    <property type="match status" value="1"/>
</dbReference>
<dbReference type="Pfam" id="PF13380">
    <property type="entry name" value="CoA_binding_2"/>
    <property type="match status" value="1"/>
</dbReference>
<dbReference type="InterPro" id="IPR003781">
    <property type="entry name" value="CoA-bd"/>
</dbReference>
<dbReference type="Proteomes" id="UP001361239">
    <property type="component" value="Unassembled WGS sequence"/>
</dbReference>
<evidence type="ECO:0000313" key="4">
    <source>
        <dbReference type="EMBL" id="MEJ5975330.1"/>
    </source>
</evidence>
<evidence type="ECO:0000313" key="5">
    <source>
        <dbReference type="Proteomes" id="UP001361239"/>
    </source>
</evidence>
<dbReference type="PROSITE" id="PS50975">
    <property type="entry name" value="ATP_GRASP"/>
    <property type="match status" value="1"/>
</dbReference>
<dbReference type="InterPro" id="IPR016102">
    <property type="entry name" value="Succinyl-CoA_synth-like"/>
</dbReference>
<sequence length="705" mass="72833">MLDHTKIARLLRPKSVAVVGASDKPGALGASVLGNLDRNGFAGAVYPINPNRETIGARACLPSVDALPEGVDVAVLAIPRAGVLDAVKGLAARKAGAAIIFSAGFAEGGPEGLAEQAELTRIAAETGMVIEGPNCLGMVNHVDGVPLTFVETEIVAPAGRRAIGVVSQSGAMAAVLCTTLLAREMAVSFSVSTGNEAASGVEDYVDWLVDEPNTHVIAMIVEQFRQPRRFLAAAKRAREAGKQIVLLHPGTSSAARESAATHTGAMAGDYKLMRAKVERAGVVFAETLEELGDIAEILVRCPKLVKPELAVLGESGAFKALTLDLAEALDLPLAELDDDNAPALRAALPPFVPVSNPLDITAQGLSQPEIYTRTLTALFDDARVGGIVAGIIQGDPVTSQIKVPAILAALEGLDGAKPLVFAGLDEGAGIPAHHIAALRAAGVPWFPSTERAFRALTRLGKLASRDLTDASPEPTAVPGLADVLGVVPEYRSKALLAPLGIAFPAGRFAASADEAAQAAEALGFPVAMKAQAAALGHKSDAGGVILNLADVQSVRAAWDRMHANVAAYDASIALDGVLIEAMGQRGMEMIVGARNDPEWGPVVLAGFGGVTAEILQDVRLITPDLSEDAVVAELMQLKSAALLRGYRGSPALDVAALARMIRQISAVLLIEPSLVELDLNPVILHPEGEGVVALDALMLVDGGAA</sequence>
<dbReference type="Pfam" id="PF13549">
    <property type="entry name" value="ATP-grasp_5"/>
    <property type="match status" value="1"/>
</dbReference>
<dbReference type="Gene3D" id="3.40.50.720">
    <property type="entry name" value="NAD(P)-binding Rossmann-like Domain"/>
    <property type="match status" value="1"/>
</dbReference>
<dbReference type="GO" id="GO:0016874">
    <property type="term" value="F:ligase activity"/>
    <property type="evidence" value="ECO:0007669"/>
    <property type="project" value="UniProtKB-KW"/>
</dbReference>
<dbReference type="InterPro" id="IPR032875">
    <property type="entry name" value="Succ_CoA_lig_flav_dom"/>
</dbReference>
<keyword evidence="1" id="KW-0816">Tricarboxylic acid cycle</keyword>
<dbReference type="PANTHER" id="PTHR42793">
    <property type="entry name" value="COA BINDING DOMAIN CONTAINING PROTEIN"/>
    <property type="match status" value="1"/>
</dbReference>
<reference evidence="4 5" key="1">
    <citation type="submission" date="2024-03" db="EMBL/GenBank/DDBJ databases">
        <authorList>
            <person name="Jo J.-H."/>
        </authorList>
    </citation>
    <scope>NUCLEOTIDE SEQUENCE [LARGE SCALE GENOMIC DNA]</scope>
    <source>
        <strain evidence="4 5">PS1R-30</strain>
    </source>
</reference>
<keyword evidence="2" id="KW-0547">Nucleotide-binding</keyword>